<feature type="domain" description="Sulfatase-modifying factor enzyme-like" evidence="2">
    <location>
        <begin position="153"/>
        <end position="323"/>
    </location>
</feature>
<dbReference type="InterPro" id="IPR029063">
    <property type="entry name" value="SAM-dependent_MTases_sf"/>
</dbReference>
<dbReference type="Gene3D" id="3.40.50.150">
    <property type="entry name" value="Vaccinia Virus protein VP39"/>
    <property type="match status" value="1"/>
</dbReference>
<dbReference type="GO" id="GO:0120147">
    <property type="term" value="F:formylglycine-generating oxidase activity"/>
    <property type="evidence" value="ECO:0007669"/>
    <property type="project" value="TreeGrafter"/>
</dbReference>
<dbReference type="Gene3D" id="3.90.1580.10">
    <property type="entry name" value="paralog of FGE (formylglycine-generating enzyme)"/>
    <property type="match status" value="2"/>
</dbReference>
<comment type="caution">
    <text evidence="3">The sequence shown here is derived from an EMBL/GenBank/DDBJ whole genome shotgun (WGS) entry which is preliminary data.</text>
</comment>
<dbReference type="PANTHER" id="PTHR23150">
    <property type="entry name" value="SULFATASE MODIFYING FACTOR 1, 2"/>
    <property type="match status" value="1"/>
</dbReference>
<protein>
    <submittedName>
        <fullName evidence="3">Ergothioneine biosynthesis protein 1</fullName>
    </submittedName>
</protein>
<dbReference type="Pfam" id="PF03781">
    <property type="entry name" value="FGE-sulfatase"/>
    <property type="match status" value="2"/>
</dbReference>
<dbReference type="Proteomes" id="UP001152320">
    <property type="component" value="Chromosome 6"/>
</dbReference>
<evidence type="ECO:0000313" key="4">
    <source>
        <dbReference type="Proteomes" id="UP001152320"/>
    </source>
</evidence>
<dbReference type="CDD" id="cd02440">
    <property type="entry name" value="AdoMet_MTases"/>
    <property type="match status" value="1"/>
</dbReference>
<dbReference type="InterPro" id="IPR042095">
    <property type="entry name" value="SUMF_sf"/>
</dbReference>
<dbReference type="InterPro" id="IPR005532">
    <property type="entry name" value="SUMF_dom"/>
</dbReference>
<comment type="similarity">
    <text evidence="1">Belongs to the sulfatase-modifying factor family.</text>
</comment>
<sequence>MCPDRLRLPLIFYYAHTASVYVNKLLQAEFIQSRVNNHFETLFETGVNENKWDNVENNRMGGSFVWPPLKEVVEFRKQVRELVREKIFHSTLQLPITQDNPWWGLLMVMDHDAVHTETSSVLIRQLPIHQVRLVEGWRKGPLTAGEPVEQNPMIPVSARTVKFGKPRDFPTFGWDIDYSEIHMSVPKFEASKYLITNKEYLEFVDCGGYNNKEVWTEEGWGWKENRQPNHPLFWLCNKGCKSGCGGTLSTYSHCTTHNTDGSKRPHDVGRHIPEGKDKFRFRTMCEEIDMPWDWPVEINFHEAKAYCNWLGADYRLLTEAEYHAVRDFPPVNMFPPNKLGFHDAMGNVWCLLEDHSNGLPGWESHMLYDDYARTYFDSKHNILLGGSWVTNGYEASRFVRWWFRRHFHQHAGFRVVKMVDKSQNPPVRYVKPIENIEDVEIPLYVKDPATIWTEPKNGQFQQETPESVVLRLSHEYGDHNGHNFYKGLSDLCKQLVDKYKVSSLRMLDVGSGCGRVSFEMARQFKEVVGVDYCNNYIGASFSVLKKGNLEFVQPIIGNALEGSTAVQNTISNIHNEGDFNSLTFKQFTWLPNELSNFDLVLHQLIDRAVNKKAWCLRLWELIHEKGLVVFTSFEISDLETIQQLIGPRLRWLETHHIPLTDTNGPVNAMITVWCRA</sequence>
<evidence type="ECO:0000313" key="3">
    <source>
        <dbReference type="EMBL" id="KAJ8039693.1"/>
    </source>
</evidence>
<dbReference type="SUPFAM" id="SSF53335">
    <property type="entry name" value="S-adenosyl-L-methionine-dependent methyltransferases"/>
    <property type="match status" value="1"/>
</dbReference>
<dbReference type="PANTHER" id="PTHR23150:SF26">
    <property type="entry name" value="GENERIC METHYLTRANSFERASE"/>
    <property type="match status" value="1"/>
</dbReference>
<dbReference type="EMBL" id="JAIZAY010000006">
    <property type="protein sequence ID" value="KAJ8039693.1"/>
    <property type="molecule type" value="Genomic_DNA"/>
</dbReference>
<evidence type="ECO:0000259" key="2">
    <source>
        <dbReference type="Pfam" id="PF03781"/>
    </source>
</evidence>
<gene>
    <name evidence="3" type="ORF">HOLleu_13774</name>
</gene>
<dbReference type="InterPro" id="IPR051043">
    <property type="entry name" value="Sulfatase_Mod_Factor_Kinase"/>
</dbReference>
<dbReference type="InterPro" id="IPR016187">
    <property type="entry name" value="CTDL_fold"/>
</dbReference>
<dbReference type="AlphaFoldDB" id="A0A9Q1C5K7"/>
<reference evidence="3" key="1">
    <citation type="submission" date="2021-10" db="EMBL/GenBank/DDBJ databases">
        <title>Tropical sea cucumber genome reveals ecological adaptation and Cuvierian tubules defense mechanism.</title>
        <authorList>
            <person name="Chen T."/>
        </authorList>
    </citation>
    <scope>NUCLEOTIDE SEQUENCE</scope>
    <source>
        <strain evidence="3">Nanhai2018</strain>
        <tissue evidence="3">Muscle</tissue>
    </source>
</reference>
<proteinExistence type="inferred from homology"/>
<dbReference type="OrthoDB" id="659at2759"/>
<evidence type="ECO:0000256" key="1">
    <source>
        <dbReference type="ARBA" id="ARBA00005310"/>
    </source>
</evidence>
<organism evidence="3 4">
    <name type="scientific">Holothuria leucospilota</name>
    <name type="common">Black long sea cucumber</name>
    <name type="synonym">Mertensiothuria leucospilota</name>
    <dbReference type="NCBI Taxonomy" id="206669"/>
    <lineage>
        <taxon>Eukaryota</taxon>
        <taxon>Metazoa</taxon>
        <taxon>Echinodermata</taxon>
        <taxon>Eleutherozoa</taxon>
        <taxon>Echinozoa</taxon>
        <taxon>Holothuroidea</taxon>
        <taxon>Aspidochirotacea</taxon>
        <taxon>Aspidochirotida</taxon>
        <taxon>Holothuriidae</taxon>
        <taxon>Holothuria</taxon>
    </lineage>
</organism>
<accession>A0A9Q1C5K7</accession>
<keyword evidence="4" id="KW-1185">Reference proteome</keyword>
<feature type="domain" description="Sulfatase-modifying factor enzyme-like" evidence="2">
    <location>
        <begin position="329"/>
        <end position="417"/>
    </location>
</feature>
<dbReference type="SUPFAM" id="SSF56436">
    <property type="entry name" value="C-type lectin-like"/>
    <property type="match status" value="1"/>
</dbReference>
<name>A0A9Q1C5K7_HOLLE</name>